<sequence length="224" mass="25155">NALNMPDYLSAAEPAFLQKHSFKLLKTLAWRQMSSSGKAADITECLRFNIFGCTGAFSAPHCDILSGTYVTCVFGIKLWMWVDPNKMTAADWAEYERAGEKWIPTRAPIYGVLVRPGFTFVMPPGQRIIHAVHTVQTSVMTGGMFWDEACVVQHIHNCAYFLKNPSLTNEPTVLDFGETFTCLESLIRDSRPHLDTPALHKSILEVMRLFCKCSPPCSAQCRCR</sequence>
<evidence type="ECO:0000313" key="2">
    <source>
        <dbReference type="RefSeq" id="XP_033455197.1"/>
    </source>
</evidence>
<gene>
    <name evidence="2" type="ORF">K489DRAFT_296264</name>
</gene>
<evidence type="ECO:0000313" key="1">
    <source>
        <dbReference type="Proteomes" id="UP000504637"/>
    </source>
</evidence>
<dbReference type="OrthoDB" id="4161428at2759"/>
<dbReference type="Gene3D" id="2.60.120.650">
    <property type="entry name" value="Cupin"/>
    <property type="match status" value="1"/>
</dbReference>
<dbReference type="Proteomes" id="UP000504637">
    <property type="component" value="Unplaced"/>
</dbReference>
<feature type="non-terminal residue" evidence="2">
    <location>
        <position position="224"/>
    </location>
</feature>
<proteinExistence type="predicted"/>
<name>A0A6J3LQJ4_9PEZI</name>
<evidence type="ECO:0008006" key="3">
    <source>
        <dbReference type="Google" id="ProtNLM"/>
    </source>
</evidence>
<organism evidence="2">
    <name type="scientific">Dissoconium aciculare CBS 342.82</name>
    <dbReference type="NCBI Taxonomy" id="1314786"/>
    <lineage>
        <taxon>Eukaryota</taxon>
        <taxon>Fungi</taxon>
        <taxon>Dikarya</taxon>
        <taxon>Ascomycota</taxon>
        <taxon>Pezizomycotina</taxon>
        <taxon>Dothideomycetes</taxon>
        <taxon>Dothideomycetidae</taxon>
        <taxon>Mycosphaerellales</taxon>
        <taxon>Dissoconiaceae</taxon>
        <taxon>Dissoconium</taxon>
    </lineage>
</organism>
<dbReference type="AlphaFoldDB" id="A0A6J3LQJ4"/>
<dbReference type="GeneID" id="54358114"/>
<accession>A0A6J3LQJ4</accession>
<reference evidence="2" key="2">
    <citation type="submission" date="2020-04" db="EMBL/GenBank/DDBJ databases">
        <authorList>
            <consortium name="NCBI Genome Project"/>
        </authorList>
    </citation>
    <scope>NUCLEOTIDE SEQUENCE</scope>
    <source>
        <strain evidence="2">CBS 342.82</strain>
    </source>
</reference>
<dbReference type="SUPFAM" id="SSF51197">
    <property type="entry name" value="Clavaminate synthase-like"/>
    <property type="match status" value="1"/>
</dbReference>
<feature type="non-terminal residue" evidence="2">
    <location>
        <position position="1"/>
    </location>
</feature>
<keyword evidence="1" id="KW-1185">Reference proteome</keyword>
<protein>
    <recommendedName>
        <fullName evidence="3">JmjC domain-containing protein</fullName>
    </recommendedName>
</protein>
<reference evidence="2" key="3">
    <citation type="submission" date="2025-08" db="UniProtKB">
        <authorList>
            <consortium name="RefSeq"/>
        </authorList>
    </citation>
    <scope>IDENTIFICATION</scope>
    <source>
        <strain evidence="2">CBS 342.82</strain>
    </source>
</reference>
<dbReference type="RefSeq" id="XP_033455197.1">
    <property type="nucleotide sequence ID" value="XM_033600314.1"/>
</dbReference>
<reference evidence="2" key="1">
    <citation type="submission" date="2020-01" db="EMBL/GenBank/DDBJ databases">
        <authorList>
            <consortium name="DOE Joint Genome Institute"/>
            <person name="Haridas S."/>
            <person name="Albert R."/>
            <person name="Binder M."/>
            <person name="Bloem J."/>
            <person name="Labutti K."/>
            <person name="Salamov A."/>
            <person name="Andreopoulos B."/>
            <person name="Baker S.E."/>
            <person name="Barry K."/>
            <person name="Bills G."/>
            <person name="Bluhm B.H."/>
            <person name="Cannon C."/>
            <person name="Castanera R."/>
            <person name="Culley D.E."/>
            <person name="Daum C."/>
            <person name="Ezra D."/>
            <person name="Gonzalez J.B."/>
            <person name="Henrissat B."/>
            <person name="Kuo A."/>
            <person name="Liang C."/>
            <person name="Lipzen A."/>
            <person name="Lutzoni F."/>
            <person name="Magnuson J."/>
            <person name="Mondo S."/>
            <person name="Nolan M."/>
            <person name="Ohm R."/>
            <person name="Pangilinan J."/>
            <person name="Park H.-J."/>
            <person name="Ramirez L."/>
            <person name="Alfaro M."/>
            <person name="Sun H."/>
            <person name="Tritt A."/>
            <person name="Yoshinaga Y."/>
            <person name="Zwiers L.-H."/>
            <person name="Turgeon B.G."/>
            <person name="Goodwin S.B."/>
            <person name="Spatafora J.W."/>
            <person name="Crous P.W."/>
            <person name="Grigoriev I.V."/>
        </authorList>
    </citation>
    <scope>NUCLEOTIDE SEQUENCE</scope>
    <source>
        <strain evidence="2">CBS 342.82</strain>
    </source>
</reference>